<sequence length="137" mass="15208">MQQKYFFHYAAIATAIALIIACFIPWVHYNSINVTFNGYNVKPFSTGTNYGRAGIIITIFAVVSLLMTLLPYTFTKRANLFVAAILLAYTVRTYVIFTGSLFEGEVVKLPGIFLINFLALFLLICACFPKDKSVAAA</sequence>
<protein>
    <recommendedName>
        <fullName evidence="4">DUF4345 domain-containing protein</fullName>
    </recommendedName>
</protein>
<reference evidence="3" key="1">
    <citation type="journal article" date="2019" name="Int. J. Syst. Evol. Microbiol.">
        <title>The Global Catalogue of Microorganisms (GCM) 10K type strain sequencing project: providing services to taxonomists for standard genome sequencing and annotation.</title>
        <authorList>
            <consortium name="The Broad Institute Genomics Platform"/>
            <consortium name="The Broad Institute Genome Sequencing Center for Infectious Disease"/>
            <person name="Wu L."/>
            <person name="Ma J."/>
        </authorList>
    </citation>
    <scope>NUCLEOTIDE SEQUENCE [LARGE SCALE GENOMIC DNA]</scope>
    <source>
        <strain evidence="3">CECT 8289</strain>
    </source>
</reference>
<evidence type="ECO:0008006" key="4">
    <source>
        <dbReference type="Google" id="ProtNLM"/>
    </source>
</evidence>
<feature type="transmembrane region" description="Helical" evidence="1">
    <location>
        <begin position="109"/>
        <end position="128"/>
    </location>
</feature>
<dbReference type="EMBL" id="JBHSCZ010000001">
    <property type="protein sequence ID" value="MFC4261630.1"/>
    <property type="molecule type" value="Genomic_DNA"/>
</dbReference>
<evidence type="ECO:0000256" key="1">
    <source>
        <dbReference type="SAM" id="Phobius"/>
    </source>
</evidence>
<evidence type="ECO:0000313" key="3">
    <source>
        <dbReference type="Proteomes" id="UP001595907"/>
    </source>
</evidence>
<keyword evidence="1" id="KW-0812">Transmembrane</keyword>
<gene>
    <name evidence="2" type="ORF">ACFOWM_01950</name>
</gene>
<dbReference type="RefSeq" id="WP_379706330.1">
    <property type="nucleotide sequence ID" value="NZ_JBHSCZ010000001.1"/>
</dbReference>
<keyword evidence="3" id="KW-1185">Reference proteome</keyword>
<evidence type="ECO:0000313" key="2">
    <source>
        <dbReference type="EMBL" id="MFC4261630.1"/>
    </source>
</evidence>
<dbReference type="PROSITE" id="PS51257">
    <property type="entry name" value="PROKAR_LIPOPROTEIN"/>
    <property type="match status" value="1"/>
</dbReference>
<organism evidence="2 3">
    <name type="scientific">Ferruginibacter yonginensis</name>
    <dbReference type="NCBI Taxonomy" id="1310416"/>
    <lineage>
        <taxon>Bacteria</taxon>
        <taxon>Pseudomonadati</taxon>
        <taxon>Bacteroidota</taxon>
        <taxon>Chitinophagia</taxon>
        <taxon>Chitinophagales</taxon>
        <taxon>Chitinophagaceae</taxon>
        <taxon>Ferruginibacter</taxon>
    </lineage>
</organism>
<dbReference type="Proteomes" id="UP001595907">
    <property type="component" value="Unassembled WGS sequence"/>
</dbReference>
<proteinExistence type="predicted"/>
<feature type="transmembrane region" description="Helical" evidence="1">
    <location>
        <begin position="78"/>
        <end position="97"/>
    </location>
</feature>
<accession>A0ABV8QMV4</accession>
<keyword evidence="1" id="KW-1133">Transmembrane helix</keyword>
<feature type="transmembrane region" description="Helical" evidence="1">
    <location>
        <begin position="49"/>
        <end position="71"/>
    </location>
</feature>
<comment type="caution">
    <text evidence="2">The sequence shown here is derived from an EMBL/GenBank/DDBJ whole genome shotgun (WGS) entry which is preliminary data.</text>
</comment>
<name>A0ABV8QMV4_9BACT</name>
<keyword evidence="1" id="KW-0472">Membrane</keyword>
<feature type="transmembrane region" description="Helical" evidence="1">
    <location>
        <begin position="7"/>
        <end position="29"/>
    </location>
</feature>